<evidence type="ECO:0000313" key="5">
    <source>
        <dbReference type="EMBL" id="GAC75878.1"/>
    </source>
</evidence>
<feature type="signal peptide" evidence="3">
    <location>
        <begin position="1"/>
        <end position="23"/>
    </location>
</feature>
<dbReference type="STRING" id="1151754.M9MF48"/>
<accession>M9MF48</accession>
<dbReference type="InterPro" id="IPR019826">
    <property type="entry name" value="Carboxylesterase_B_AS"/>
</dbReference>
<dbReference type="EMBL" id="DF196784">
    <property type="protein sequence ID" value="GAC75878.1"/>
    <property type="molecule type" value="Genomic_DNA"/>
</dbReference>
<keyword evidence="3" id="KW-0732">Signal</keyword>
<dbReference type="InterPro" id="IPR019819">
    <property type="entry name" value="Carboxylesterase_B_CS"/>
</dbReference>
<dbReference type="AlphaFoldDB" id="M9MF48"/>
<reference evidence="6" key="1">
    <citation type="journal article" date="2013" name="Genome Announc.">
        <title>Genome sequence of the basidiomycetous yeast Pseudozyma antarctica T-34, a producer of the glycolipid biosurfactants mannosylerythritol lipids.</title>
        <authorList>
            <person name="Morita T."/>
            <person name="Koike H."/>
            <person name="Koyama Y."/>
            <person name="Hagiwara H."/>
            <person name="Ito E."/>
            <person name="Fukuoka T."/>
            <person name="Imura T."/>
            <person name="Machida M."/>
            <person name="Kitamoto D."/>
        </authorList>
    </citation>
    <scope>NUCLEOTIDE SEQUENCE [LARGE SCALE GENOMIC DNA]</scope>
    <source>
        <strain evidence="6">T-34</strain>
    </source>
</reference>
<dbReference type="PANTHER" id="PTHR43918">
    <property type="entry name" value="ACETYLCHOLINESTERASE"/>
    <property type="match status" value="1"/>
</dbReference>
<dbReference type="InterPro" id="IPR029058">
    <property type="entry name" value="AB_hydrolase_fold"/>
</dbReference>
<evidence type="ECO:0000256" key="1">
    <source>
        <dbReference type="ARBA" id="ARBA00005964"/>
    </source>
</evidence>
<dbReference type="Proteomes" id="UP000011976">
    <property type="component" value="Unassembled WGS sequence"/>
</dbReference>
<dbReference type="PANTHER" id="PTHR43918:SF4">
    <property type="entry name" value="CARBOXYLIC ESTER HYDROLASE"/>
    <property type="match status" value="1"/>
</dbReference>
<dbReference type="PROSITE" id="PS00122">
    <property type="entry name" value="CARBOXYLESTERASE_B_1"/>
    <property type="match status" value="1"/>
</dbReference>
<feature type="chain" id="PRO_5005141697" description="Carboxylic ester hydrolase" evidence="3">
    <location>
        <begin position="24"/>
        <end position="568"/>
    </location>
</feature>
<dbReference type="Gene3D" id="3.40.50.1820">
    <property type="entry name" value="alpha/beta hydrolase"/>
    <property type="match status" value="1"/>
</dbReference>
<evidence type="ECO:0000313" key="6">
    <source>
        <dbReference type="Proteomes" id="UP000011976"/>
    </source>
</evidence>
<organism evidence="5 6">
    <name type="scientific">Pseudozyma antarctica (strain T-34)</name>
    <name type="common">Yeast</name>
    <name type="synonym">Candida antarctica</name>
    <dbReference type="NCBI Taxonomy" id="1151754"/>
    <lineage>
        <taxon>Eukaryota</taxon>
        <taxon>Fungi</taxon>
        <taxon>Dikarya</taxon>
        <taxon>Basidiomycota</taxon>
        <taxon>Ustilaginomycotina</taxon>
        <taxon>Ustilaginomycetes</taxon>
        <taxon>Ustilaginales</taxon>
        <taxon>Ustilaginaceae</taxon>
        <taxon>Moesziomyces</taxon>
    </lineage>
</organism>
<evidence type="ECO:0000259" key="4">
    <source>
        <dbReference type="Pfam" id="PF00135"/>
    </source>
</evidence>
<dbReference type="Pfam" id="PF00135">
    <property type="entry name" value="COesterase"/>
    <property type="match status" value="1"/>
</dbReference>
<dbReference type="InterPro" id="IPR002018">
    <property type="entry name" value="CarbesteraseB"/>
</dbReference>
<protein>
    <recommendedName>
        <fullName evidence="3">Carboxylic ester hydrolase</fullName>
        <ecNumber evidence="3">3.1.1.-</ecNumber>
    </recommendedName>
</protein>
<dbReference type="GO" id="GO:0052689">
    <property type="term" value="F:carboxylic ester hydrolase activity"/>
    <property type="evidence" value="ECO:0007669"/>
    <property type="project" value="TreeGrafter"/>
</dbReference>
<gene>
    <name evidence="5" type="ORF">PANT_18d00113</name>
</gene>
<dbReference type="EC" id="3.1.1.-" evidence="3"/>
<dbReference type="ESTHER" id="psea3-m9mf48">
    <property type="family name" value="Fungal_carboxylesterase_lipase"/>
</dbReference>
<dbReference type="PROSITE" id="PS00941">
    <property type="entry name" value="CARBOXYLESTERASE_B_2"/>
    <property type="match status" value="1"/>
</dbReference>
<evidence type="ECO:0000256" key="2">
    <source>
        <dbReference type="ARBA" id="ARBA00022801"/>
    </source>
</evidence>
<name>M9MF48_PSEA3</name>
<sequence>MFASVKISFALAFLSALLLHASANLRFQPRASTKPLAHAINGTFGGLHLPHLNQDLFLGIPFAQKPVDDLRLRRPVSLNGSWEGIRSAVNRSVSCQGYAGFAKGLDMGEDCLTLDIVRPAGTTAQSKLPVLVWIYGGGFTAGGSADPRYNTSFMVRESVKIGKPIVAVSINYRLGGWGFLASREVQAANASNIGLFDQRLALRWISENVKAFGGDPDAVTISGESAGAFSVGYHLVGFGGRHDNLFRAAIMQSGSALGPALYSDNQLQSSYQAIYDNVTAAVGCNNAADSLSCLRRVPFDRLSRAFEPHVLTPILDGDFLDQLPSDSYAKGQVADVAILTGANTDEGTATFFGPRGTLQVESDVVAYVSSLGHGLDQNATQAIMALYPDDPNQGCPFNTGQRRFAQNNGQQYKRGAAIAGDLAIIAGRRATSRYHSSKSPTYSYRFDQPPWNGIEPLVATEAPVYSTHYSEICFVFNLDPKTSVNNSNWIGPDRSYHRLAQQMSRAWISFVHDLEPNYDQSRLPHWPAYSTSQPRNMVLRARGSHVETDDWRAPQLSLWAKIWNNLDT</sequence>
<feature type="domain" description="Carboxylesterase type B" evidence="4">
    <location>
        <begin position="41"/>
        <end position="540"/>
    </location>
</feature>
<keyword evidence="2 3" id="KW-0378">Hydrolase</keyword>
<comment type="similarity">
    <text evidence="1 3">Belongs to the type-B carboxylesterase/lipase family.</text>
</comment>
<dbReference type="InterPro" id="IPR050654">
    <property type="entry name" value="AChE-related_enzymes"/>
</dbReference>
<proteinExistence type="inferred from homology"/>
<evidence type="ECO:0000256" key="3">
    <source>
        <dbReference type="RuleBase" id="RU361235"/>
    </source>
</evidence>
<dbReference type="SUPFAM" id="SSF53474">
    <property type="entry name" value="alpha/beta-Hydrolases"/>
    <property type="match status" value="1"/>
</dbReference>